<dbReference type="Proteomes" id="UP000316770">
    <property type="component" value="Chromosome"/>
</dbReference>
<dbReference type="EC" id="6.3.3.5" evidence="1"/>
<dbReference type="GO" id="GO:0016874">
    <property type="term" value="F:ligase activity"/>
    <property type="evidence" value="ECO:0007669"/>
    <property type="project" value="UniProtKB-KW"/>
</dbReference>
<dbReference type="EMBL" id="CP036318">
    <property type="protein sequence ID" value="QDV57580.1"/>
    <property type="molecule type" value="Genomic_DNA"/>
</dbReference>
<reference evidence="1 2" key="1">
    <citation type="submission" date="2019-02" db="EMBL/GenBank/DDBJ databases">
        <title>Deep-cultivation of Planctomycetes and their phenomic and genomic characterization uncovers novel biology.</title>
        <authorList>
            <person name="Wiegand S."/>
            <person name="Jogler M."/>
            <person name="Boedeker C."/>
            <person name="Pinto D."/>
            <person name="Vollmers J."/>
            <person name="Rivas-Marin E."/>
            <person name="Kohn T."/>
            <person name="Peeters S.H."/>
            <person name="Heuer A."/>
            <person name="Rast P."/>
            <person name="Oberbeckmann S."/>
            <person name="Bunk B."/>
            <person name="Jeske O."/>
            <person name="Meyerdierks A."/>
            <person name="Storesund J.E."/>
            <person name="Kallscheuer N."/>
            <person name="Luecker S."/>
            <person name="Lage O.M."/>
            <person name="Pohl T."/>
            <person name="Merkel B.J."/>
            <person name="Hornburger P."/>
            <person name="Mueller R.-W."/>
            <person name="Bruemmer F."/>
            <person name="Labrenz M."/>
            <person name="Spormann A.M."/>
            <person name="Op den Camp H."/>
            <person name="Overmann J."/>
            <person name="Amann R."/>
            <person name="Jetten M.S.M."/>
            <person name="Mascher T."/>
            <person name="Medema M.H."/>
            <person name="Devos D.P."/>
            <person name="Kaster A.-K."/>
            <person name="Ovreas L."/>
            <person name="Rohde M."/>
            <person name="Galperin M.Y."/>
            <person name="Jogler C."/>
        </authorList>
    </citation>
    <scope>NUCLEOTIDE SEQUENCE [LARGE SCALE GENOMIC DNA]</scope>
    <source>
        <strain evidence="1 2">Mal33</strain>
    </source>
</reference>
<dbReference type="PANTHER" id="PTHR39217">
    <property type="match status" value="1"/>
</dbReference>
<sequence length="294" mass="32883">MPRCAFLTLANQDGWLIDDYLVHEPLRQLGWEIVDLAWDGDVDWNTFDVVVIRSTWDYQYALDRFLAVLKQIDESKATLCNSLATVRWNADKCYLFDLQRRGIEAAATQHVMSPTPDDIQNALVRFDAPQIVIKPTVGAGSVDTFRITPATPLEDLASHCETLAGRSCFIQPFMDGITAEGEFSLIYIDGQLSHTILKTVRDGDFRVQSQHGGGVTFIPEPEAALVAAADRVIAALDEVPLYARVDLVRTQQESFALMELELIEPRLYFEFAEHSPQLFANAIARRSTQNSSGC</sequence>
<keyword evidence="2" id="KW-1185">Reference proteome</keyword>
<proteinExistence type="predicted"/>
<dbReference type="RefSeq" id="WP_145287124.1">
    <property type="nucleotide sequence ID" value="NZ_CP036318.1"/>
</dbReference>
<gene>
    <name evidence="1" type="primary">dcsG</name>
    <name evidence="1" type="ORF">Mal33_35910</name>
</gene>
<dbReference type="Gene3D" id="3.30.470.20">
    <property type="entry name" value="ATP-grasp fold, B domain"/>
    <property type="match status" value="1"/>
</dbReference>
<dbReference type="AlphaFoldDB" id="A0A518IWW4"/>
<evidence type="ECO:0000313" key="2">
    <source>
        <dbReference type="Proteomes" id="UP000316770"/>
    </source>
</evidence>
<keyword evidence="1" id="KW-0436">Ligase</keyword>
<dbReference type="SUPFAM" id="SSF56059">
    <property type="entry name" value="Glutathione synthetase ATP-binding domain-like"/>
    <property type="match status" value="1"/>
</dbReference>
<dbReference type="PANTHER" id="PTHR39217:SF1">
    <property type="entry name" value="GLUTATHIONE SYNTHETASE"/>
    <property type="match status" value="1"/>
</dbReference>
<accession>A0A518IWW4</accession>
<organism evidence="1 2">
    <name type="scientific">Rosistilla oblonga</name>
    <dbReference type="NCBI Taxonomy" id="2527990"/>
    <lineage>
        <taxon>Bacteria</taxon>
        <taxon>Pseudomonadati</taxon>
        <taxon>Planctomycetota</taxon>
        <taxon>Planctomycetia</taxon>
        <taxon>Pirellulales</taxon>
        <taxon>Pirellulaceae</taxon>
        <taxon>Rosistilla</taxon>
    </lineage>
</organism>
<evidence type="ECO:0000313" key="1">
    <source>
        <dbReference type="EMBL" id="QDV57580.1"/>
    </source>
</evidence>
<dbReference type="InterPro" id="IPR053191">
    <property type="entry name" value="DcsG_Biosynth_Enzyme"/>
</dbReference>
<protein>
    <submittedName>
        <fullName evidence="1">Cycloserine biosynthesis protein DcsG</fullName>
        <ecNumber evidence="1">6.3.3.5</ecNumber>
    </submittedName>
</protein>
<name>A0A518IWW4_9BACT</name>